<dbReference type="SUPFAM" id="SSF56112">
    <property type="entry name" value="Protein kinase-like (PK-like)"/>
    <property type="match status" value="1"/>
</dbReference>
<sequence>MIEMSSEISFDQLNNSLEELSVETILDSDKSWTSQQANLDQRVVERLSDEDLDAISLSEYLLTTAQFKLEFYSSSTLVQNTSIFGLGAGFDFGVDACQLPTGELVAAKRVKPLTPLRRSDRSLVSDLSRRVRKVLQEIRILKHQPLESCESILSLMGVSWEDINGNFTTPSLVFEYAEFGTLRQYLSKSSPTLSIQEKQSLSLQVGRALLTLHNCGVCHGDIKLDNVLVVRNPTGKPTAKLADFGSSIIIQPGVSPKTYWGTQLYNAPEVRLGRDQQPGVAVSTDLLFACDIFSFGLLLYELIHDGIPYWKTHGAKEPTIEIALKISSFEGCRNVDPNAILVASLRQAISLCLTPHPEQRSHLAPVLEVITGKLEML</sequence>
<organism evidence="2 3">
    <name type="scientific">Trichoglossum hirsutum</name>
    <dbReference type="NCBI Taxonomy" id="265104"/>
    <lineage>
        <taxon>Eukaryota</taxon>
        <taxon>Fungi</taxon>
        <taxon>Dikarya</taxon>
        <taxon>Ascomycota</taxon>
        <taxon>Pezizomycotina</taxon>
        <taxon>Geoglossomycetes</taxon>
        <taxon>Geoglossales</taxon>
        <taxon>Geoglossaceae</taxon>
        <taxon>Trichoglossum</taxon>
    </lineage>
</organism>
<dbReference type="EMBL" id="JAGHQM010000972">
    <property type="protein sequence ID" value="KAH0556921.1"/>
    <property type="molecule type" value="Genomic_DNA"/>
</dbReference>
<dbReference type="Pfam" id="PF00069">
    <property type="entry name" value="Pkinase"/>
    <property type="match status" value="1"/>
</dbReference>
<dbReference type="PANTHER" id="PTHR24359:SF1">
    <property type="entry name" value="INHIBITOR OF NUCLEAR FACTOR KAPPA-B KINASE EPSILON SUBUNIT HOMOLOG 1-RELATED"/>
    <property type="match status" value="1"/>
</dbReference>
<accession>A0A9P8L9E5</accession>
<dbReference type="AlphaFoldDB" id="A0A9P8L9E5"/>
<dbReference type="Proteomes" id="UP000750711">
    <property type="component" value="Unassembled WGS sequence"/>
</dbReference>
<comment type="caution">
    <text evidence="2">The sequence shown here is derived from an EMBL/GenBank/DDBJ whole genome shotgun (WGS) entry which is preliminary data.</text>
</comment>
<proteinExistence type="predicted"/>
<evidence type="ECO:0000313" key="3">
    <source>
        <dbReference type="Proteomes" id="UP000750711"/>
    </source>
</evidence>
<dbReference type="GO" id="GO:0005524">
    <property type="term" value="F:ATP binding"/>
    <property type="evidence" value="ECO:0007669"/>
    <property type="project" value="InterPro"/>
</dbReference>
<dbReference type="InterPro" id="IPR011009">
    <property type="entry name" value="Kinase-like_dom_sf"/>
</dbReference>
<evidence type="ECO:0000313" key="2">
    <source>
        <dbReference type="EMBL" id="KAH0556921.1"/>
    </source>
</evidence>
<name>A0A9P8L9E5_9PEZI</name>
<protein>
    <recommendedName>
        <fullName evidence="1">Protein kinase domain-containing protein</fullName>
    </recommendedName>
</protein>
<dbReference type="GO" id="GO:0004674">
    <property type="term" value="F:protein serine/threonine kinase activity"/>
    <property type="evidence" value="ECO:0007669"/>
    <property type="project" value="TreeGrafter"/>
</dbReference>
<evidence type="ECO:0000259" key="1">
    <source>
        <dbReference type="PROSITE" id="PS50011"/>
    </source>
</evidence>
<reference evidence="2" key="1">
    <citation type="submission" date="2021-03" db="EMBL/GenBank/DDBJ databases">
        <title>Comparative genomics and phylogenomic investigation of the class Geoglossomycetes provide insights into ecological specialization and systematics.</title>
        <authorList>
            <person name="Melie T."/>
            <person name="Pirro S."/>
            <person name="Miller A.N."/>
            <person name="Quandt A."/>
        </authorList>
    </citation>
    <scope>NUCLEOTIDE SEQUENCE</scope>
    <source>
        <strain evidence="2">CAQ_001_2017</strain>
    </source>
</reference>
<gene>
    <name evidence="2" type="ORF">GP486_005289</name>
</gene>
<dbReference type="Gene3D" id="1.10.510.10">
    <property type="entry name" value="Transferase(Phosphotransferase) domain 1"/>
    <property type="match status" value="1"/>
</dbReference>
<dbReference type="InterPro" id="IPR008271">
    <property type="entry name" value="Ser/Thr_kinase_AS"/>
</dbReference>
<dbReference type="PROSITE" id="PS50011">
    <property type="entry name" value="PROTEIN_KINASE_DOM"/>
    <property type="match status" value="1"/>
</dbReference>
<dbReference type="InterPro" id="IPR000719">
    <property type="entry name" value="Prot_kinase_dom"/>
</dbReference>
<feature type="domain" description="Protein kinase" evidence="1">
    <location>
        <begin position="80"/>
        <end position="377"/>
    </location>
</feature>
<dbReference type="PANTHER" id="PTHR24359">
    <property type="entry name" value="SERINE/THREONINE-PROTEIN KINASE SBK1"/>
    <property type="match status" value="1"/>
</dbReference>
<dbReference type="SMART" id="SM00220">
    <property type="entry name" value="S_TKc"/>
    <property type="match status" value="1"/>
</dbReference>
<dbReference type="PROSITE" id="PS00108">
    <property type="entry name" value="PROTEIN_KINASE_ST"/>
    <property type="match status" value="1"/>
</dbReference>
<dbReference type="CDD" id="cd00180">
    <property type="entry name" value="PKc"/>
    <property type="match status" value="1"/>
</dbReference>
<keyword evidence="3" id="KW-1185">Reference proteome</keyword>